<evidence type="ECO:0000313" key="1">
    <source>
        <dbReference type="EMBL" id="EHR60027.1"/>
    </source>
</evidence>
<protein>
    <submittedName>
        <fullName evidence="1">Uncharacterized protein</fullName>
    </submittedName>
</protein>
<keyword evidence="2" id="KW-1185">Reference proteome</keyword>
<dbReference type="EMBL" id="CM001440">
    <property type="protein sequence ID" value="EHR60027.1"/>
    <property type="molecule type" value="Genomic_DNA"/>
</dbReference>
<sequence>MRGVELPATALADPAWVADDLDRARRLHGPAAPAVLGTIRWYSASSVLVAPAVEPWVHTGVARDPALAAVTFDVTPDGRFLDAHSARTLGHEPADLGAALVRAVDAAVTAFAQASGASPRALWAVGVDSLANRLLWAAATTGDSDAAPRLAGELADHMERAARDLPGCVWNGSPRPRFTTVGDRLVLRRSSCCLIYEAPATRDAKCVSCPRQTPSEREQRLRLLLGP</sequence>
<name>H5XPI0_9PSEU</name>
<dbReference type="AlphaFoldDB" id="H5XPI0"/>
<organism evidence="1 2">
    <name type="scientific">Saccharomonospora cyanea NA-134</name>
    <dbReference type="NCBI Taxonomy" id="882082"/>
    <lineage>
        <taxon>Bacteria</taxon>
        <taxon>Bacillati</taxon>
        <taxon>Actinomycetota</taxon>
        <taxon>Actinomycetes</taxon>
        <taxon>Pseudonocardiales</taxon>
        <taxon>Pseudonocardiaceae</taxon>
        <taxon>Saccharomonospora</taxon>
    </lineage>
</organism>
<gene>
    <name evidence="1" type="ORF">SaccyDRAFT_1116</name>
</gene>
<dbReference type="STRING" id="882082.SaccyDRAFT_1116"/>
<evidence type="ECO:0000313" key="2">
    <source>
        <dbReference type="Proteomes" id="UP000002791"/>
    </source>
</evidence>
<proteinExistence type="predicted"/>
<dbReference type="eggNOG" id="COG4114">
    <property type="taxonomic scope" value="Bacteria"/>
</dbReference>
<dbReference type="HOGENOM" id="CLU_085298_0_0_11"/>
<accession>H5XPI0</accession>
<dbReference type="Proteomes" id="UP000002791">
    <property type="component" value="Chromosome"/>
</dbReference>
<reference evidence="1 2" key="1">
    <citation type="submission" date="2011-11" db="EMBL/GenBank/DDBJ databases">
        <title>The Noncontiguous Finished sequence of Saccharomonospora cyanea NA-134.</title>
        <authorList>
            <consortium name="US DOE Joint Genome Institute"/>
            <person name="Lucas S."/>
            <person name="Han J."/>
            <person name="Lapidus A."/>
            <person name="Cheng J.-F."/>
            <person name="Goodwin L."/>
            <person name="Pitluck S."/>
            <person name="Peters L."/>
            <person name="Ovchinnikova G."/>
            <person name="Lu M."/>
            <person name="Detter J.C."/>
            <person name="Han C."/>
            <person name="Tapia R."/>
            <person name="Land M."/>
            <person name="Hauser L."/>
            <person name="Kyrpides N."/>
            <person name="Ivanova N."/>
            <person name="Pagani I."/>
            <person name="Brambilla E.-M."/>
            <person name="Klenk H.-P."/>
            <person name="Woyke T."/>
        </authorList>
    </citation>
    <scope>NUCLEOTIDE SEQUENCE [LARGE SCALE GENOMIC DNA]</scope>
    <source>
        <strain evidence="1 2">NA-134</strain>
    </source>
</reference>